<dbReference type="PANTHER" id="PTHR18964">
    <property type="entry name" value="ROK (REPRESSOR, ORF, KINASE) FAMILY"/>
    <property type="match status" value="1"/>
</dbReference>
<dbReference type="Proteomes" id="UP000229740">
    <property type="component" value="Unassembled WGS sequence"/>
</dbReference>
<sequence>MKVREKRIITLLSRYGALSKKELAERESISWATAVKSVARLEKEGIIQSIGVNAQPGTTGKNPIVYDLAERHPLAIGIDVTAAQTRLVMTNLKHTIVAQQMRQTPKHPNAEQLVEFLAECSLIFAQQHLSEEERLQGIGIGLPVWLTSGAHTPFFSLAKTLESRLQTAVRIENNIRAYTMYVKWAGPAFSLQNFLLISLRNGVGTGIFYQGDLIRGTHEMAGELSHLPVAGRGKRCRCGQRGCLETVVNAHLLYREYLRKVKEVLRPAPPETEADLRKGLAELFTFAKQGQPEAAAIVQQAAAHLGQGLVVLLKVLDIPDLLLTADFGPDGDAIIPDLYQETGTRLLPGTQCLLHYYPLEQDGFARGAALLILKDYFTTL</sequence>
<evidence type="ECO:0000256" key="1">
    <source>
        <dbReference type="ARBA" id="ARBA00006479"/>
    </source>
</evidence>
<dbReference type="Pfam" id="PF00480">
    <property type="entry name" value="ROK"/>
    <property type="match status" value="1"/>
</dbReference>
<dbReference type="Pfam" id="PF13412">
    <property type="entry name" value="HTH_24"/>
    <property type="match status" value="1"/>
</dbReference>
<dbReference type="Gene3D" id="3.30.420.40">
    <property type="match status" value="2"/>
</dbReference>
<proteinExistence type="inferred from homology"/>
<dbReference type="PANTHER" id="PTHR18964:SF149">
    <property type="entry name" value="BIFUNCTIONAL UDP-N-ACETYLGLUCOSAMINE 2-EPIMERASE_N-ACETYLMANNOSAMINE KINASE"/>
    <property type="match status" value="1"/>
</dbReference>
<accession>A0A2G6E5J9</accession>
<dbReference type="InterPro" id="IPR036388">
    <property type="entry name" value="WH-like_DNA-bd_sf"/>
</dbReference>
<dbReference type="SUPFAM" id="SSF46785">
    <property type="entry name" value="Winged helix' DNA-binding domain"/>
    <property type="match status" value="1"/>
</dbReference>
<evidence type="ECO:0000313" key="3">
    <source>
        <dbReference type="Proteomes" id="UP000229740"/>
    </source>
</evidence>
<dbReference type="AlphaFoldDB" id="A0A2G6E5J9"/>
<comment type="similarity">
    <text evidence="1">Belongs to the ROK (NagC/XylR) family.</text>
</comment>
<dbReference type="InterPro" id="IPR043129">
    <property type="entry name" value="ATPase_NBD"/>
</dbReference>
<dbReference type="InterPro" id="IPR000600">
    <property type="entry name" value="ROK"/>
</dbReference>
<dbReference type="InterPro" id="IPR036390">
    <property type="entry name" value="WH_DNA-bd_sf"/>
</dbReference>
<comment type="caution">
    <text evidence="2">The sequence shown here is derived from an EMBL/GenBank/DDBJ whole genome shotgun (WGS) entry which is preliminary data.</text>
</comment>
<name>A0A2G6E5J9_9BACT</name>
<evidence type="ECO:0000313" key="2">
    <source>
        <dbReference type="EMBL" id="PID57353.1"/>
    </source>
</evidence>
<dbReference type="EMBL" id="PDPS01000027">
    <property type="protein sequence ID" value="PID57353.1"/>
    <property type="molecule type" value="Genomic_DNA"/>
</dbReference>
<reference evidence="2 3" key="1">
    <citation type="submission" date="2017-10" db="EMBL/GenBank/DDBJ databases">
        <title>Novel microbial diversity and functional potential in the marine mammal oral microbiome.</title>
        <authorList>
            <person name="Dudek N.K."/>
            <person name="Sun C.L."/>
            <person name="Burstein D."/>
            <person name="Kantor R.S."/>
            <person name="Aliaga Goltsman D.S."/>
            <person name="Bik E.M."/>
            <person name="Thomas B.C."/>
            <person name="Banfield J.F."/>
            <person name="Relman D.A."/>
        </authorList>
    </citation>
    <scope>NUCLEOTIDE SEQUENCE [LARGE SCALE GENOMIC DNA]</scope>
    <source>
        <strain evidence="2">DOLZORAL124_49_17</strain>
    </source>
</reference>
<dbReference type="Gene3D" id="1.10.10.10">
    <property type="entry name" value="Winged helix-like DNA-binding domain superfamily/Winged helix DNA-binding domain"/>
    <property type="match status" value="1"/>
</dbReference>
<evidence type="ECO:0008006" key="4">
    <source>
        <dbReference type="Google" id="ProtNLM"/>
    </source>
</evidence>
<dbReference type="SUPFAM" id="SSF53067">
    <property type="entry name" value="Actin-like ATPase domain"/>
    <property type="match status" value="1"/>
</dbReference>
<gene>
    <name evidence="2" type="ORF">CSB45_07460</name>
</gene>
<protein>
    <recommendedName>
        <fullName evidence="4">HTH marR-type domain-containing protein</fullName>
    </recommendedName>
</protein>
<organism evidence="2 3">
    <name type="scientific">candidate division KSB3 bacterium</name>
    <dbReference type="NCBI Taxonomy" id="2044937"/>
    <lineage>
        <taxon>Bacteria</taxon>
        <taxon>candidate division KSB3</taxon>
    </lineage>
</organism>